<reference evidence="3 4" key="1">
    <citation type="journal article" date="2023" name="Nucleic Acids Res.">
        <title>The hologenome of Daphnia magna reveals possible DNA methylation and microbiome-mediated evolution of the host genome.</title>
        <authorList>
            <person name="Chaturvedi A."/>
            <person name="Li X."/>
            <person name="Dhandapani V."/>
            <person name="Marshall H."/>
            <person name="Kissane S."/>
            <person name="Cuenca-Cambronero M."/>
            <person name="Asole G."/>
            <person name="Calvet F."/>
            <person name="Ruiz-Romero M."/>
            <person name="Marangio P."/>
            <person name="Guigo R."/>
            <person name="Rago D."/>
            <person name="Mirbahai L."/>
            <person name="Eastwood N."/>
            <person name="Colbourne J.K."/>
            <person name="Zhou J."/>
            <person name="Mallon E."/>
            <person name="Orsini L."/>
        </authorList>
    </citation>
    <scope>NUCLEOTIDE SEQUENCE [LARGE SCALE GENOMIC DNA]</scope>
    <source>
        <strain evidence="3">LRV0_1</strain>
    </source>
</reference>
<evidence type="ECO:0000259" key="2">
    <source>
        <dbReference type="PROSITE" id="PS50041"/>
    </source>
</evidence>
<proteinExistence type="predicted"/>
<dbReference type="EMBL" id="JAOYFB010000038">
    <property type="protein sequence ID" value="KAK4026467.1"/>
    <property type="molecule type" value="Genomic_DNA"/>
</dbReference>
<feature type="chain" id="PRO_5047366510" description="C-type lectin domain-containing protein" evidence="1">
    <location>
        <begin position="24"/>
        <end position="797"/>
    </location>
</feature>
<keyword evidence="1" id="KW-0732">Signal</keyword>
<evidence type="ECO:0000313" key="3">
    <source>
        <dbReference type="EMBL" id="KAK4026467.1"/>
    </source>
</evidence>
<dbReference type="SMART" id="SM00034">
    <property type="entry name" value="CLECT"/>
    <property type="match status" value="1"/>
</dbReference>
<sequence>MTSLSACFALLVTFMIATKSVQADTSSPSLWAKLKISPDTLVSMEHGSFRVDIYEHADNHKENTLPSRHKYFYAPIALLDNKGATSSFNNVTQKAEMRFQIEMWNQEIQNKVVKYLGQVLGRKVNSHQVQIIPLENVILASTFSSTFFTLSTDWKPCRQHKSLWFALSCFDIKDCNQLAANMRSNPEQFDHFKLLFSLSSQTSKTKETTIRIENIVSGQMFNDLLQRFGHDKNVFLTANDEKRLVMETATNIFVESFDDSDVVTQNSESQVYNVLKNLLVSSRTTIKEQSDKMWESVFWNEDNYRPDKTSKTLNEMYSKLDTENQKKMADSYQKSFKVGGKTELNIPGMFSAGGEFNTEFADQGMTSKEDLDKFYNESKDHVVWNGEKFTPKPLALGRINLSRLNDTQSLRDRKVSVRYTTAVLSTPINFVQNAELTTTDEWQILKDQVKEIRERLTFAIANLTALTKNTTGTVQRLEQNENHLAQMNTTVLHAIANLTALTTNMTTPSTIGRMPRTCADLRLIGHLRSGIYSVMGNTRIESVYCDFTRQGTCGGKIFVVDSVVIDIPSLHGDECVWHIQTQDDRILAFTLINERFEDVQDYLTVHDGVGKDSPILQIENQMKYEASNKDLPPAMYTKSSVATLRSRGTRASVLQLKIQKAVRCPYNLGTNTKCGRIVDEISCYCLNGAQLTRYGQMAFCYKNSMKLVSLESYKEEQAILSAWDVSQWSSLSDAKQEGKWVWETTGKPLIPGYQNWGAGEPNSAVDEEDCVFFLNMGRGWFNVPCDRKFPGTCELHP</sequence>
<protein>
    <recommendedName>
        <fullName evidence="2">C-type lectin domain-containing protein</fullName>
    </recommendedName>
</protein>
<dbReference type="Gene3D" id="3.10.100.10">
    <property type="entry name" value="Mannose-Binding Protein A, subunit A"/>
    <property type="match status" value="1"/>
</dbReference>
<dbReference type="CDD" id="cd00037">
    <property type="entry name" value="CLECT"/>
    <property type="match status" value="1"/>
</dbReference>
<feature type="signal peptide" evidence="1">
    <location>
        <begin position="1"/>
        <end position="23"/>
    </location>
</feature>
<accession>A0ABR0AMX2</accession>
<dbReference type="InterPro" id="IPR001304">
    <property type="entry name" value="C-type_lectin-like"/>
</dbReference>
<dbReference type="InterPro" id="IPR035914">
    <property type="entry name" value="Sperma_CUB_dom_sf"/>
</dbReference>
<dbReference type="SUPFAM" id="SSF49854">
    <property type="entry name" value="Spermadhesin, CUB domain"/>
    <property type="match status" value="1"/>
</dbReference>
<gene>
    <name evidence="3" type="ORF">OUZ56_015463</name>
</gene>
<dbReference type="Pfam" id="PF00059">
    <property type="entry name" value="Lectin_C"/>
    <property type="match status" value="1"/>
</dbReference>
<dbReference type="InterPro" id="IPR016186">
    <property type="entry name" value="C-type_lectin-like/link_sf"/>
</dbReference>
<comment type="caution">
    <text evidence="3">The sequence shown here is derived from an EMBL/GenBank/DDBJ whole genome shotgun (WGS) entry which is preliminary data.</text>
</comment>
<keyword evidence="4" id="KW-1185">Reference proteome</keyword>
<dbReference type="Proteomes" id="UP001234178">
    <property type="component" value="Unassembled WGS sequence"/>
</dbReference>
<organism evidence="3 4">
    <name type="scientific">Daphnia magna</name>
    <dbReference type="NCBI Taxonomy" id="35525"/>
    <lineage>
        <taxon>Eukaryota</taxon>
        <taxon>Metazoa</taxon>
        <taxon>Ecdysozoa</taxon>
        <taxon>Arthropoda</taxon>
        <taxon>Crustacea</taxon>
        <taxon>Branchiopoda</taxon>
        <taxon>Diplostraca</taxon>
        <taxon>Cladocera</taxon>
        <taxon>Anomopoda</taxon>
        <taxon>Daphniidae</taxon>
        <taxon>Daphnia</taxon>
    </lineage>
</organism>
<dbReference type="SUPFAM" id="SSF56436">
    <property type="entry name" value="C-type lectin-like"/>
    <property type="match status" value="1"/>
</dbReference>
<dbReference type="InterPro" id="IPR016187">
    <property type="entry name" value="CTDL_fold"/>
</dbReference>
<dbReference type="PROSITE" id="PS50041">
    <property type="entry name" value="C_TYPE_LECTIN_2"/>
    <property type="match status" value="1"/>
</dbReference>
<feature type="domain" description="C-type lectin" evidence="2">
    <location>
        <begin position="683"/>
        <end position="794"/>
    </location>
</feature>
<evidence type="ECO:0000256" key="1">
    <source>
        <dbReference type="SAM" id="SignalP"/>
    </source>
</evidence>
<evidence type="ECO:0000313" key="4">
    <source>
        <dbReference type="Proteomes" id="UP001234178"/>
    </source>
</evidence>
<name>A0ABR0AMX2_9CRUS</name>